<evidence type="ECO:0000256" key="2">
    <source>
        <dbReference type="ARBA" id="ARBA00009605"/>
    </source>
</evidence>
<feature type="compositionally biased region" description="Basic and acidic residues" evidence="14">
    <location>
        <begin position="265"/>
        <end position="276"/>
    </location>
</feature>
<feature type="transmembrane region" description="Helical" evidence="13">
    <location>
        <begin position="323"/>
        <end position="349"/>
    </location>
</feature>
<sequence length="955" mass="107584">MTLIEGIGDEVTHFFIGLLVVLVVSLAWWTTSISEQRHVQTVWLLDRRRHRAHRRLTNHTHTVTIAEGTATAAALQADSPALVAAEVKPPEASTSSSDASASDERAENDERSRIVETMDADACVVRQRRLAFYNRDGDDFSENSTSTSYTTNPTIMEHNYAEASAPDVVHNLNPNAQDKETARDGTGITIKLKYINDDLKLVDGKLQEQLGDFKKRHFQGELSSHKLVRLIFNGQVLQQDNKTLEGCGLFDNCVVHCIIHQRRPSPRDDASPDSRGEQSSSLNGNTNQNNNNQGRDWDLGNFLFAIISFTLLSAWYFRYVYAHLYTVTATVGLILMTGVFTIALFGFYFPDHEQLQQRMENAPGAQSRLEPPKLSNSFVDCKLSSAGIGSSTLPVTTLCEFYNRTECVEGKGPGCNAIQECEPPEDGKRNHCFVLWSKNETSNGNITISLKGCFLNYEMCYDKTECVEESPKTKKNGHMFCCCEGNMCNQNFTWDPAPFTEAPPSSTPMPVHHSSNQLYYIVAAVIVAVFLFGTTVVVIFWGKKKFYFNEWGLPTTEPNPMPPPSPFLDMRPIQLIEIKARGRFGAVWKAQFKSEEVAVKIFPIQDKQSWLSEQEIFKLPYMNHPNILQYIGVEKRGDNLKAEFWLITAYHERGSLCDYLKAHTLTWNELCLVAETMARGLMHLHEAVPGKYPQDPIKPAVAHRDFKSKNVLLKSNMTACIADFGLALVFEFGKSCGDTHGQVGTRRYMAPEVLEGAIDFNPDAFLRIDMYACGLVLWELVSRCTAQDGPIAEYRLPFEEEVGQHPTLEDMQESVVQRKVRPVIQEHWRQHPGMAAMCDTIEECWDHDAEARLSASCVMERAMMQKRYNVSFYGMRIENETLSPVKENSMTKNRSDHMKLPPILTAFCIVLKVSTQVEVWVYCLLGTTRALNIWTVCWLTGSVGDSESELVPKGG</sequence>
<comment type="catalytic activity">
    <reaction evidence="13">
        <text>L-threonyl-[receptor-protein] + ATP = O-phospho-L-threonyl-[receptor-protein] + ADP + H(+)</text>
        <dbReference type="Rhea" id="RHEA:44880"/>
        <dbReference type="Rhea" id="RHEA-COMP:11024"/>
        <dbReference type="Rhea" id="RHEA-COMP:11025"/>
        <dbReference type="ChEBI" id="CHEBI:15378"/>
        <dbReference type="ChEBI" id="CHEBI:30013"/>
        <dbReference type="ChEBI" id="CHEBI:30616"/>
        <dbReference type="ChEBI" id="CHEBI:61977"/>
        <dbReference type="ChEBI" id="CHEBI:456216"/>
        <dbReference type="EC" id="2.7.11.30"/>
    </reaction>
</comment>
<keyword evidence="5 13" id="KW-0812">Transmembrane</keyword>
<keyword evidence="18" id="KW-1185">Reference proteome</keyword>
<evidence type="ECO:0000256" key="8">
    <source>
        <dbReference type="ARBA" id="ARBA00022777"/>
    </source>
</evidence>
<keyword evidence="13" id="KW-0464">Manganese</keyword>
<dbReference type="InterPro" id="IPR000333">
    <property type="entry name" value="TGFB_receptor"/>
</dbReference>
<dbReference type="SUPFAM" id="SSF56112">
    <property type="entry name" value="Protein kinase-like (PK-like)"/>
    <property type="match status" value="1"/>
</dbReference>
<dbReference type="Gene3D" id="2.10.60.10">
    <property type="entry name" value="CD59"/>
    <property type="match status" value="1"/>
</dbReference>
<keyword evidence="12 13" id="KW-0675">Receptor</keyword>
<keyword evidence="13" id="KW-0479">Metal-binding</keyword>
<protein>
    <recommendedName>
        <fullName evidence="13">Serine/threonine-protein kinase receptor</fullName>
        <ecNumber evidence="13">2.7.11.30</ecNumber>
    </recommendedName>
</protein>
<reference evidence="17" key="2">
    <citation type="submission" date="2021-08" db="EMBL/GenBank/DDBJ databases">
        <authorList>
            <person name="Eriksson T."/>
        </authorList>
    </citation>
    <scope>NUCLEOTIDE SEQUENCE</scope>
    <source>
        <strain evidence="17">Stoneville</strain>
        <tissue evidence="17">Whole head</tissue>
    </source>
</reference>
<evidence type="ECO:0000256" key="1">
    <source>
        <dbReference type="ARBA" id="ARBA00004479"/>
    </source>
</evidence>
<dbReference type="PRINTS" id="PR00653">
    <property type="entry name" value="ACTIVIN2R"/>
</dbReference>
<dbReference type="InterPro" id="IPR008271">
    <property type="entry name" value="Ser/Thr_kinase_AS"/>
</dbReference>
<keyword evidence="11 13" id="KW-0472">Membrane</keyword>
<feature type="transmembrane region" description="Helical" evidence="13">
    <location>
        <begin position="299"/>
        <end position="317"/>
    </location>
</feature>
<dbReference type="InterPro" id="IPR045860">
    <property type="entry name" value="Snake_toxin-like_sf"/>
</dbReference>
<dbReference type="EMBL" id="JABDTM020027299">
    <property type="protein sequence ID" value="KAH0810736.1"/>
    <property type="molecule type" value="Genomic_DNA"/>
</dbReference>
<name>A0A8J6HAH4_TENMO</name>
<feature type="compositionally biased region" description="Basic and acidic residues" evidence="14">
    <location>
        <begin position="102"/>
        <end position="113"/>
    </location>
</feature>
<proteinExistence type="inferred from homology"/>
<comment type="caution">
    <text evidence="13">Lacks conserved residue(s) required for the propagation of feature annotation.</text>
</comment>
<evidence type="ECO:0000313" key="18">
    <source>
        <dbReference type="Proteomes" id="UP000719412"/>
    </source>
</evidence>
<dbReference type="InterPro" id="IPR000626">
    <property type="entry name" value="Ubiquitin-like_dom"/>
</dbReference>
<comment type="caution">
    <text evidence="17">The sequence shown here is derived from an EMBL/GenBank/DDBJ whole genome shotgun (WGS) entry which is preliminary data.</text>
</comment>
<dbReference type="Gene3D" id="3.30.200.20">
    <property type="entry name" value="Phosphorylase Kinase, domain 1"/>
    <property type="match status" value="1"/>
</dbReference>
<reference evidence="17" key="1">
    <citation type="journal article" date="2020" name="J Insects Food Feed">
        <title>The yellow mealworm (Tenebrio molitor) genome: a resource for the emerging insects as food and feed industry.</title>
        <authorList>
            <person name="Eriksson T."/>
            <person name="Andere A."/>
            <person name="Kelstrup H."/>
            <person name="Emery V."/>
            <person name="Picard C."/>
        </authorList>
    </citation>
    <scope>NUCLEOTIDE SEQUENCE</scope>
    <source>
        <strain evidence="17">Stoneville</strain>
        <tissue evidence="17">Whole head</tissue>
    </source>
</reference>
<dbReference type="SUPFAM" id="SSF57302">
    <property type="entry name" value="Snake toxin-like"/>
    <property type="match status" value="1"/>
</dbReference>
<evidence type="ECO:0000256" key="3">
    <source>
        <dbReference type="ARBA" id="ARBA00022527"/>
    </source>
</evidence>
<dbReference type="SUPFAM" id="SSF54236">
    <property type="entry name" value="Ubiquitin-like"/>
    <property type="match status" value="1"/>
</dbReference>
<dbReference type="GO" id="GO:0071363">
    <property type="term" value="P:cellular response to growth factor stimulus"/>
    <property type="evidence" value="ECO:0007669"/>
    <property type="project" value="TreeGrafter"/>
</dbReference>
<keyword evidence="6" id="KW-0732">Signal</keyword>
<dbReference type="GO" id="GO:0046872">
    <property type="term" value="F:metal ion binding"/>
    <property type="evidence" value="ECO:0007669"/>
    <property type="project" value="UniProtKB-KW"/>
</dbReference>
<feature type="domain" description="Ubiquitin-like" evidence="16">
    <location>
        <begin position="188"/>
        <end position="264"/>
    </location>
</feature>
<feature type="region of interest" description="Disordered" evidence="14">
    <location>
        <begin position="263"/>
        <end position="291"/>
    </location>
</feature>
<dbReference type="PROSITE" id="PS50011">
    <property type="entry name" value="PROTEIN_KINASE_DOM"/>
    <property type="match status" value="1"/>
</dbReference>
<dbReference type="CDD" id="cd14053">
    <property type="entry name" value="STKc_ACVR2"/>
    <property type="match status" value="1"/>
</dbReference>
<feature type="transmembrane region" description="Helical" evidence="13">
    <location>
        <begin position="518"/>
        <end position="541"/>
    </location>
</feature>
<dbReference type="PANTHER" id="PTHR23255:SF98">
    <property type="entry name" value="SERINE_THREONINE-PROTEIN KINASE RECEPTOR"/>
    <property type="match status" value="1"/>
</dbReference>
<keyword evidence="13" id="KW-0460">Magnesium</keyword>
<dbReference type="PROSITE" id="PS50053">
    <property type="entry name" value="UBIQUITIN_2"/>
    <property type="match status" value="1"/>
</dbReference>
<evidence type="ECO:0000256" key="12">
    <source>
        <dbReference type="ARBA" id="ARBA00023170"/>
    </source>
</evidence>
<keyword evidence="7 13" id="KW-0547">Nucleotide-binding</keyword>
<evidence type="ECO:0000256" key="10">
    <source>
        <dbReference type="ARBA" id="ARBA00022989"/>
    </source>
</evidence>
<dbReference type="Proteomes" id="UP000719412">
    <property type="component" value="Unassembled WGS sequence"/>
</dbReference>
<dbReference type="GO" id="GO:0048185">
    <property type="term" value="F:activin binding"/>
    <property type="evidence" value="ECO:0007669"/>
    <property type="project" value="TreeGrafter"/>
</dbReference>
<evidence type="ECO:0000256" key="7">
    <source>
        <dbReference type="ARBA" id="ARBA00022741"/>
    </source>
</evidence>
<evidence type="ECO:0000256" key="9">
    <source>
        <dbReference type="ARBA" id="ARBA00022840"/>
    </source>
</evidence>
<keyword evidence="8 13" id="KW-0418">Kinase</keyword>
<dbReference type="GO" id="GO:0017002">
    <property type="term" value="F:activin receptor activity"/>
    <property type="evidence" value="ECO:0007669"/>
    <property type="project" value="TreeGrafter"/>
</dbReference>
<evidence type="ECO:0000256" key="6">
    <source>
        <dbReference type="ARBA" id="ARBA00022729"/>
    </source>
</evidence>
<dbReference type="CDD" id="cd23615">
    <property type="entry name" value="TFP_LU_ECD_ACVR2"/>
    <property type="match status" value="1"/>
</dbReference>
<keyword evidence="9 13" id="KW-0067">ATP-binding</keyword>
<dbReference type="Gene3D" id="1.10.510.10">
    <property type="entry name" value="Transferase(Phosphotransferase) domain 1"/>
    <property type="match status" value="1"/>
</dbReference>
<dbReference type="FunFam" id="3.30.200.20:FF:000094">
    <property type="entry name" value="Serine/threonine-protein kinase receptor"/>
    <property type="match status" value="1"/>
</dbReference>
<dbReference type="Pfam" id="PF00069">
    <property type="entry name" value="Pkinase"/>
    <property type="match status" value="1"/>
</dbReference>
<dbReference type="GO" id="GO:0005524">
    <property type="term" value="F:ATP binding"/>
    <property type="evidence" value="ECO:0007669"/>
    <property type="project" value="UniProtKB-UniRule"/>
</dbReference>
<dbReference type="InterPro" id="IPR011009">
    <property type="entry name" value="Kinase-like_dom_sf"/>
</dbReference>
<dbReference type="Pfam" id="PF00240">
    <property type="entry name" value="ubiquitin"/>
    <property type="match status" value="1"/>
</dbReference>
<evidence type="ECO:0000256" key="13">
    <source>
        <dbReference type="RuleBase" id="RU361271"/>
    </source>
</evidence>
<keyword evidence="10 13" id="KW-1133">Transmembrane helix</keyword>
<feature type="domain" description="Protein kinase" evidence="15">
    <location>
        <begin position="573"/>
        <end position="864"/>
    </location>
</feature>
<evidence type="ECO:0000256" key="11">
    <source>
        <dbReference type="ARBA" id="ARBA00023136"/>
    </source>
</evidence>
<evidence type="ECO:0000256" key="4">
    <source>
        <dbReference type="ARBA" id="ARBA00022679"/>
    </source>
</evidence>
<dbReference type="EC" id="2.7.11.30" evidence="13"/>
<dbReference type="AlphaFoldDB" id="A0A8J6HAH4"/>
<feature type="compositionally biased region" description="Low complexity" evidence="14">
    <location>
        <begin position="86"/>
        <end position="100"/>
    </location>
</feature>
<evidence type="ECO:0000256" key="5">
    <source>
        <dbReference type="ARBA" id="ARBA00022692"/>
    </source>
</evidence>
<dbReference type="InterPro" id="IPR000719">
    <property type="entry name" value="Prot_kinase_dom"/>
</dbReference>
<comment type="similarity">
    <text evidence="2 13">Belongs to the protein kinase superfamily. TKL Ser/Thr protein kinase family. TGFB receptor subfamily.</text>
</comment>
<comment type="subcellular location">
    <subcellularLocation>
        <location evidence="1 13">Membrane</location>
        <topology evidence="1 13">Single-pass type I membrane protein</topology>
    </subcellularLocation>
</comment>
<dbReference type="PANTHER" id="PTHR23255">
    <property type="entry name" value="TRANSFORMING GROWTH FACTOR-BETA RECEPTOR TYPE I AND II"/>
    <property type="match status" value="1"/>
</dbReference>
<dbReference type="FunFam" id="1.10.510.10:FF:000099">
    <property type="entry name" value="Serine/threonine-protein kinase receptor"/>
    <property type="match status" value="1"/>
</dbReference>
<organism evidence="17 18">
    <name type="scientific">Tenebrio molitor</name>
    <name type="common">Yellow mealworm beetle</name>
    <dbReference type="NCBI Taxonomy" id="7067"/>
    <lineage>
        <taxon>Eukaryota</taxon>
        <taxon>Metazoa</taxon>
        <taxon>Ecdysozoa</taxon>
        <taxon>Arthropoda</taxon>
        <taxon>Hexapoda</taxon>
        <taxon>Insecta</taxon>
        <taxon>Pterygota</taxon>
        <taxon>Neoptera</taxon>
        <taxon>Endopterygota</taxon>
        <taxon>Coleoptera</taxon>
        <taxon>Polyphaga</taxon>
        <taxon>Cucujiformia</taxon>
        <taxon>Tenebrionidae</taxon>
        <taxon>Tenebrio</taxon>
    </lineage>
</organism>
<evidence type="ECO:0000259" key="15">
    <source>
        <dbReference type="PROSITE" id="PS50011"/>
    </source>
</evidence>
<evidence type="ECO:0000313" key="17">
    <source>
        <dbReference type="EMBL" id="KAH0810736.1"/>
    </source>
</evidence>
<keyword evidence="4 13" id="KW-0808">Transferase</keyword>
<evidence type="ECO:0000256" key="14">
    <source>
        <dbReference type="SAM" id="MobiDB-lite"/>
    </source>
</evidence>
<dbReference type="CDD" id="cd17057">
    <property type="entry name" value="Ubl_TMUB1_like"/>
    <property type="match status" value="1"/>
</dbReference>
<keyword evidence="3 13" id="KW-0723">Serine/threonine-protein kinase</keyword>
<dbReference type="PROSITE" id="PS00108">
    <property type="entry name" value="PROTEIN_KINASE_ST"/>
    <property type="match status" value="1"/>
</dbReference>
<dbReference type="InterPro" id="IPR029071">
    <property type="entry name" value="Ubiquitin-like_domsf"/>
</dbReference>
<feature type="region of interest" description="Disordered" evidence="14">
    <location>
        <begin position="86"/>
        <end position="113"/>
    </location>
</feature>
<evidence type="ECO:0000259" key="16">
    <source>
        <dbReference type="PROSITE" id="PS50053"/>
    </source>
</evidence>
<dbReference type="GO" id="GO:0048179">
    <property type="term" value="C:activin receptor complex"/>
    <property type="evidence" value="ECO:0007669"/>
    <property type="project" value="TreeGrafter"/>
</dbReference>
<gene>
    <name evidence="17" type="ORF">GEV33_012056</name>
</gene>
<accession>A0A8J6HAH4</accession>
<comment type="cofactor">
    <cofactor evidence="13">
        <name>Mg(2+)</name>
        <dbReference type="ChEBI" id="CHEBI:18420"/>
    </cofactor>
    <cofactor evidence="13">
        <name>Mn(2+)</name>
        <dbReference type="ChEBI" id="CHEBI:29035"/>
    </cofactor>
</comment>
<dbReference type="Gene3D" id="3.10.20.90">
    <property type="entry name" value="Phosphatidylinositol 3-kinase Catalytic Subunit, Chain A, domain 1"/>
    <property type="match status" value="1"/>
</dbReference>
<feature type="transmembrane region" description="Helical" evidence="13">
    <location>
        <begin position="12"/>
        <end position="30"/>
    </location>
</feature>